<comment type="caution">
    <text evidence="2">The sequence shown here is derived from an EMBL/GenBank/DDBJ whole genome shotgun (WGS) entry which is preliminary data.</text>
</comment>
<dbReference type="EMBL" id="BDGJ01000215">
    <property type="protein sequence ID" value="GAW94319.1"/>
    <property type="molecule type" value="Genomic_DNA"/>
</dbReference>
<evidence type="ECO:0000256" key="1">
    <source>
        <dbReference type="SAM" id="MobiDB-lite"/>
    </source>
</evidence>
<organism evidence="2 3">
    <name type="scientific">Calderihabitans maritimus</name>
    <dbReference type="NCBI Taxonomy" id="1246530"/>
    <lineage>
        <taxon>Bacteria</taxon>
        <taxon>Bacillati</taxon>
        <taxon>Bacillota</taxon>
        <taxon>Clostridia</taxon>
        <taxon>Neomoorellales</taxon>
        <taxon>Calderihabitantaceae</taxon>
        <taxon>Calderihabitans</taxon>
    </lineage>
</organism>
<protein>
    <submittedName>
        <fullName evidence="2">Uncharacterized protein</fullName>
    </submittedName>
</protein>
<feature type="region of interest" description="Disordered" evidence="1">
    <location>
        <begin position="30"/>
        <end position="49"/>
    </location>
</feature>
<name>A0A1Z5HXR0_9FIRM</name>
<evidence type="ECO:0000313" key="2">
    <source>
        <dbReference type="EMBL" id="GAW94319.1"/>
    </source>
</evidence>
<keyword evidence="3" id="KW-1185">Reference proteome</keyword>
<sequence length="78" mass="8570">MKPPDVVGLIWEDALQELNKYHPLRIETVFTEPPHGGRPSGNRRVIQQRGGKDGTIVLVVAYENYNRGQAKGGGESGN</sequence>
<dbReference type="AlphaFoldDB" id="A0A1Z5HXR0"/>
<gene>
    <name evidence="2" type="ORF">KKC1_34280</name>
</gene>
<reference evidence="3" key="1">
    <citation type="journal article" date="2017" name="Appl. Environ. Microbiol.">
        <title>Genomic Analysis of Calderihabitans maritimus KKC1, a Thermophilic, Hydrogenogenic, Carboxydotrophic Bacterium Isolated from Marine Sediment.</title>
        <authorList>
            <person name="Omae K."/>
            <person name="Yoneda Y."/>
            <person name="Fukuyama Y."/>
            <person name="Yoshida T."/>
            <person name="Sako Y."/>
        </authorList>
    </citation>
    <scope>NUCLEOTIDE SEQUENCE [LARGE SCALE GENOMIC DNA]</scope>
    <source>
        <strain evidence="3">KKC1</strain>
    </source>
</reference>
<proteinExistence type="predicted"/>
<dbReference type="Proteomes" id="UP000197032">
    <property type="component" value="Unassembled WGS sequence"/>
</dbReference>
<evidence type="ECO:0000313" key="3">
    <source>
        <dbReference type="Proteomes" id="UP000197032"/>
    </source>
</evidence>
<accession>A0A1Z5HXR0</accession>